<dbReference type="InterPro" id="IPR036852">
    <property type="entry name" value="Peptidase_S8/S53_dom_sf"/>
</dbReference>
<evidence type="ECO:0000256" key="3">
    <source>
        <dbReference type="ARBA" id="ARBA00022801"/>
    </source>
</evidence>
<comment type="similarity">
    <text evidence="1 5 6">Belongs to the peptidase S8 family.</text>
</comment>
<evidence type="ECO:0000256" key="2">
    <source>
        <dbReference type="ARBA" id="ARBA00022670"/>
    </source>
</evidence>
<dbReference type="PROSITE" id="PS00137">
    <property type="entry name" value="SUBTILASE_HIS"/>
    <property type="match status" value="1"/>
</dbReference>
<keyword evidence="4 5" id="KW-0720">Serine protease</keyword>
<dbReference type="Pfam" id="PF00082">
    <property type="entry name" value="Peptidase_S8"/>
    <property type="match status" value="1"/>
</dbReference>
<keyword evidence="3 5" id="KW-0378">Hydrolase</keyword>
<keyword evidence="2 5" id="KW-0645">Protease</keyword>
<feature type="active site" description="Charge relay system" evidence="5">
    <location>
        <position position="31"/>
    </location>
</feature>
<dbReference type="RefSeq" id="WP_025643294.1">
    <property type="nucleotide sequence ID" value="NZ_CAMDTP010000007.1"/>
</dbReference>
<dbReference type="InterPro" id="IPR022398">
    <property type="entry name" value="Peptidase_S8_His-AS"/>
</dbReference>
<feature type="domain" description="Peptidase S8/S53" evidence="7">
    <location>
        <begin position="22"/>
        <end position="286"/>
    </location>
</feature>
<dbReference type="GO" id="GO:0004252">
    <property type="term" value="F:serine-type endopeptidase activity"/>
    <property type="evidence" value="ECO:0007669"/>
    <property type="project" value="UniProtKB-UniRule"/>
</dbReference>
<evidence type="ECO:0000256" key="6">
    <source>
        <dbReference type="RuleBase" id="RU003355"/>
    </source>
</evidence>
<dbReference type="InterPro" id="IPR050131">
    <property type="entry name" value="Peptidase_S8_subtilisin-like"/>
</dbReference>
<dbReference type="AlphaFoldDB" id="A0A844FC19"/>
<dbReference type="CDD" id="cd07487">
    <property type="entry name" value="Peptidases_S8_1"/>
    <property type="match status" value="1"/>
</dbReference>
<dbReference type="PANTHER" id="PTHR43806">
    <property type="entry name" value="PEPTIDASE S8"/>
    <property type="match status" value="1"/>
</dbReference>
<organism evidence="8 9">
    <name type="scientific">Clostridium scindens (strain JCM 10418 / VPI 12708)</name>
    <dbReference type="NCBI Taxonomy" id="29347"/>
    <lineage>
        <taxon>Bacteria</taxon>
        <taxon>Bacillati</taxon>
        <taxon>Bacillota</taxon>
        <taxon>Clostridia</taxon>
        <taxon>Lachnospirales</taxon>
        <taxon>Lachnospiraceae</taxon>
    </lineage>
</organism>
<dbReference type="SUPFAM" id="SSF52743">
    <property type="entry name" value="Subtilisin-like"/>
    <property type="match status" value="1"/>
</dbReference>
<gene>
    <name evidence="8" type="ORF">FYJ37_08395</name>
</gene>
<dbReference type="InterPro" id="IPR023828">
    <property type="entry name" value="Peptidase_S8_Ser-AS"/>
</dbReference>
<evidence type="ECO:0000256" key="1">
    <source>
        <dbReference type="ARBA" id="ARBA00011073"/>
    </source>
</evidence>
<dbReference type="Proteomes" id="UP000462363">
    <property type="component" value="Unassembled WGS sequence"/>
</dbReference>
<dbReference type="InterPro" id="IPR000209">
    <property type="entry name" value="Peptidase_S8/S53_dom"/>
</dbReference>
<evidence type="ECO:0000313" key="8">
    <source>
        <dbReference type="EMBL" id="MSS40369.1"/>
    </source>
</evidence>
<accession>A0A844FC19</accession>
<dbReference type="PROSITE" id="PS00138">
    <property type="entry name" value="SUBTILASE_SER"/>
    <property type="match status" value="1"/>
</dbReference>
<reference evidence="8 9" key="1">
    <citation type="submission" date="2019-08" db="EMBL/GenBank/DDBJ databases">
        <title>In-depth cultivation of the pig gut microbiome towards novel bacterial diversity and tailored functional studies.</title>
        <authorList>
            <person name="Wylensek D."/>
            <person name="Hitch T.C.A."/>
            <person name="Clavel T."/>
        </authorList>
    </citation>
    <scope>NUCLEOTIDE SEQUENCE [LARGE SCALE GENOMIC DNA]</scope>
    <source>
        <strain evidence="8 9">BL-389-WT-3D</strain>
    </source>
</reference>
<evidence type="ECO:0000259" key="7">
    <source>
        <dbReference type="Pfam" id="PF00082"/>
    </source>
</evidence>
<dbReference type="GO" id="GO:0006508">
    <property type="term" value="P:proteolysis"/>
    <property type="evidence" value="ECO:0007669"/>
    <property type="project" value="UniProtKB-KW"/>
</dbReference>
<sequence length="297" mass="32051">MNHVKQAVHYWCSETIEAMNNGRDVCVAVLDTGLAMHPDFTGRVIGFKDCVNGRHGLYDDSGHGTHVTGILAGDGRAYRGLYGGMAPKARLVIVKVLDEGGEGSIRQILEGIRWIFKNRLKYGIHVVNLSVGAKTGLEEPKENELLHAVEQLWDAGIAVVVSAGNYGPGEGTVAVPGNSRKVITVGAMGNSKVKNNCSGLGPTQQCIVKPDLVAPGYQIMSCNAGYPKDRRPYVMKSGTSMATPIVAGAIALYLSKYPDAGNVEIKLLLRERCDKAGKKMPFYGWGILNVERLLKEK</sequence>
<dbReference type="EMBL" id="VUMB01000014">
    <property type="protein sequence ID" value="MSS40369.1"/>
    <property type="molecule type" value="Genomic_DNA"/>
</dbReference>
<feature type="active site" description="Charge relay system" evidence="5">
    <location>
        <position position="63"/>
    </location>
</feature>
<protein>
    <submittedName>
        <fullName evidence="8">S8 family peptidase</fullName>
    </submittedName>
</protein>
<name>A0A844FC19_CLOSV</name>
<dbReference type="InterPro" id="IPR023827">
    <property type="entry name" value="Peptidase_S8_Asp-AS"/>
</dbReference>
<feature type="active site" description="Charge relay system" evidence="5">
    <location>
        <position position="240"/>
    </location>
</feature>
<dbReference type="InterPro" id="IPR015500">
    <property type="entry name" value="Peptidase_S8_subtilisin-rel"/>
</dbReference>
<dbReference type="PRINTS" id="PR00723">
    <property type="entry name" value="SUBTILISIN"/>
</dbReference>
<dbReference type="PROSITE" id="PS51892">
    <property type="entry name" value="SUBTILASE"/>
    <property type="match status" value="1"/>
</dbReference>
<dbReference type="PROSITE" id="PS00136">
    <property type="entry name" value="SUBTILASE_ASP"/>
    <property type="match status" value="1"/>
</dbReference>
<evidence type="ECO:0000256" key="5">
    <source>
        <dbReference type="PROSITE-ProRule" id="PRU01240"/>
    </source>
</evidence>
<evidence type="ECO:0000313" key="9">
    <source>
        <dbReference type="Proteomes" id="UP000462363"/>
    </source>
</evidence>
<proteinExistence type="inferred from homology"/>
<comment type="caution">
    <text evidence="8">The sequence shown here is derived from an EMBL/GenBank/DDBJ whole genome shotgun (WGS) entry which is preliminary data.</text>
</comment>
<dbReference type="PANTHER" id="PTHR43806:SF65">
    <property type="entry name" value="SERINE PROTEASE APRX"/>
    <property type="match status" value="1"/>
</dbReference>
<evidence type="ECO:0000256" key="4">
    <source>
        <dbReference type="ARBA" id="ARBA00022825"/>
    </source>
</evidence>
<dbReference type="Gene3D" id="3.40.50.200">
    <property type="entry name" value="Peptidase S8/S53 domain"/>
    <property type="match status" value="1"/>
</dbReference>